<protein>
    <recommendedName>
        <fullName evidence="2">Phosphoglyceromutase</fullName>
    </recommendedName>
</protein>
<name>A0A382KYQ9_9ZZZZ</name>
<evidence type="ECO:0000313" key="1">
    <source>
        <dbReference type="EMBL" id="SVC28685.1"/>
    </source>
</evidence>
<feature type="non-terminal residue" evidence="1">
    <location>
        <position position="228"/>
    </location>
</feature>
<sequence>MKRPLLTFLFFILFVPVSIDAKLKTRNVILITLDGIRWQEVFSGADSALIYNKTFIKDSANVVKKFWADSDHQRRQSLMPFFWSDIAKGGQLYGNVNKNSIVELKNPYWFSYPGYSEMLVGYVDPTRNSNATENNPNITVLEYIHGQPGFDGKVAAFCSWDVFDYIINEERAGFLVNAGLERYEDIRGSQKVELLNELVFQIPVPWASVRFDAFTYHYAFDYLKRYKP</sequence>
<gene>
    <name evidence="1" type="ORF">METZ01_LOCUS281539</name>
</gene>
<evidence type="ECO:0008006" key="2">
    <source>
        <dbReference type="Google" id="ProtNLM"/>
    </source>
</evidence>
<proteinExistence type="predicted"/>
<organism evidence="1">
    <name type="scientific">marine metagenome</name>
    <dbReference type="NCBI Taxonomy" id="408172"/>
    <lineage>
        <taxon>unclassified sequences</taxon>
        <taxon>metagenomes</taxon>
        <taxon>ecological metagenomes</taxon>
    </lineage>
</organism>
<dbReference type="AlphaFoldDB" id="A0A382KYQ9"/>
<dbReference type="EMBL" id="UINC01083204">
    <property type="protein sequence ID" value="SVC28685.1"/>
    <property type="molecule type" value="Genomic_DNA"/>
</dbReference>
<reference evidence="1" key="1">
    <citation type="submission" date="2018-05" db="EMBL/GenBank/DDBJ databases">
        <authorList>
            <person name="Lanie J.A."/>
            <person name="Ng W.-L."/>
            <person name="Kazmierczak K.M."/>
            <person name="Andrzejewski T.M."/>
            <person name="Davidsen T.M."/>
            <person name="Wayne K.J."/>
            <person name="Tettelin H."/>
            <person name="Glass J.I."/>
            <person name="Rusch D."/>
            <person name="Podicherti R."/>
            <person name="Tsui H.-C.T."/>
            <person name="Winkler M.E."/>
        </authorList>
    </citation>
    <scope>NUCLEOTIDE SEQUENCE</scope>
</reference>
<accession>A0A382KYQ9</accession>